<dbReference type="SUPFAM" id="SSF89550">
    <property type="entry name" value="PHP domain-like"/>
    <property type="match status" value="1"/>
</dbReference>
<organism evidence="1 2">
    <name type="scientific">Halorussus limi</name>
    <dbReference type="NCBI Taxonomy" id="2938695"/>
    <lineage>
        <taxon>Archaea</taxon>
        <taxon>Methanobacteriati</taxon>
        <taxon>Methanobacteriota</taxon>
        <taxon>Stenosarchaea group</taxon>
        <taxon>Halobacteria</taxon>
        <taxon>Halobacteriales</taxon>
        <taxon>Haladaptataceae</taxon>
        <taxon>Halorussus</taxon>
    </lineage>
</organism>
<dbReference type="AlphaFoldDB" id="A0A8U0HQN1"/>
<dbReference type="RefSeq" id="WP_248649104.1">
    <property type="nucleotide sequence ID" value="NZ_CP096659.1"/>
</dbReference>
<dbReference type="KEGG" id="halx:M0R89_10840"/>
<gene>
    <name evidence="1" type="ORF">M0R89_10840</name>
</gene>
<sequence>MTEGESFRVDMHAKVLDQRVVERAKARGLDALVYAPHFKRLPDVREEAEQYSDEDLLVVPAREVFTGSWRNRKHLLVLGLDEPVPDFVSFDDAMDEFERQGAAVLAPHPEFLNVSVSREDLAAYADRIDAVETYNPKHWPHQNERARSIAAEFDLPSFTSSYAHLRSTVGEAWTEFDRALDSAAELVAALKEGAPRRIVRRSGWRHELRCAAEFAHLGWENSYEKIDRLFLSGTEPTHPDHIAYDDRFDGVY</sequence>
<accession>A0A8U0HQN1</accession>
<dbReference type="Pfam" id="PF13263">
    <property type="entry name" value="PHP_C"/>
    <property type="match status" value="1"/>
</dbReference>
<dbReference type="Proteomes" id="UP000830729">
    <property type="component" value="Chromosome"/>
</dbReference>
<evidence type="ECO:0000313" key="2">
    <source>
        <dbReference type="Proteomes" id="UP000830729"/>
    </source>
</evidence>
<dbReference type="GeneID" id="72185701"/>
<reference evidence="1 2" key="1">
    <citation type="submission" date="2022-04" db="EMBL/GenBank/DDBJ databases">
        <title>Diverse halophilic archaea isolated from saline environments.</title>
        <authorList>
            <person name="Cui H.-L."/>
        </authorList>
    </citation>
    <scope>NUCLEOTIDE SEQUENCE [LARGE SCALE GENOMIC DNA]</scope>
    <source>
        <strain evidence="1 2">XZYJT49</strain>
    </source>
</reference>
<proteinExistence type="predicted"/>
<protein>
    <submittedName>
        <fullName evidence="1">PHP domain-containing protein</fullName>
    </submittedName>
</protein>
<keyword evidence="2" id="KW-1185">Reference proteome</keyword>
<dbReference type="InterPro" id="IPR016195">
    <property type="entry name" value="Pol/histidinol_Pase-like"/>
</dbReference>
<name>A0A8U0HQN1_9EURY</name>
<dbReference type="Gene3D" id="3.20.20.140">
    <property type="entry name" value="Metal-dependent hydrolases"/>
    <property type="match status" value="1"/>
</dbReference>
<evidence type="ECO:0000313" key="1">
    <source>
        <dbReference type="EMBL" id="UPV73046.1"/>
    </source>
</evidence>
<dbReference type="EMBL" id="CP096659">
    <property type="protein sequence ID" value="UPV73046.1"/>
    <property type="molecule type" value="Genomic_DNA"/>
</dbReference>